<evidence type="ECO:0000313" key="1">
    <source>
        <dbReference type="EMBL" id="CAI9936997.1"/>
    </source>
</evidence>
<organism evidence="1">
    <name type="scientific">Hexamita inflata</name>
    <dbReference type="NCBI Taxonomy" id="28002"/>
    <lineage>
        <taxon>Eukaryota</taxon>
        <taxon>Metamonada</taxon>
        <taxon>Diplomonadida</taxon>
        <taxon>Hexamitidae</taxon>
        <taxon>Hexamitinae</taxon>
        <taxon>Hexamita</taxon>
    </lineage>
</organism>
<comment type="caution">
    <text evidence="1">The sequence shown here is derived from an EMBL/GenBank/DDBJ whole genome shotgun (WGS) entry which is preliminary data.</text>
</comment>
<gene>
    <name evidence="1" type="ORF">HINF_LOCUS24642</name>
    <name evidence="2" type="ORF">HINF_LOCUS39229</name>
</gene>
<reference evidence="1" key="1">
    <citation type="submission" date="2023-06" db="EMBL/GenBank/DDBJ databases">
        <authorList>
            <person name="Kurt Z."/>
        </authorList>
    </citation>
    <scope>NUCLEOTIDE SEQUENCE</scope>
</reference>
<evidence type="ECO:0000313" key="2">
    <source>
        <dbReference type="EMBL" id="CAL6041680.1"/>
    </source>
</evidence>
<dbReference type="EMBL" id="CATOUU010000643">
    <property type="protein sequence ID" value="CAI9936997.1"/>
    <property type="molecule type" value="Genomic_DNA"/>
</dbReference>
<name>A0AA86PEC1_9EUKA</name>
<protein>
    <submittedName>
        <fullName evidence="2">Hypothetical_protein</fullName>
    </submittedName>
</protein>
<keyword evidence="3" id="KW-1185">Reference proteome</keyword>
<accession>A0AA86PEC1</accession>
<dbReference type="Proteomes" id="UP001642409">
    <property type="component" value="Unassembled WGS sequence"/>
</dbReference>
<sequence length="108" mass="12786">MKAPRQYNVHEMIIIVSRHTYLSTQTQQAIYPGNQNSSLNIQYKYENVMQSFTKLSVNKQIQLEMLKSRNPTDSRQLYNLLYKSKLKKQTPKEPTYQLFPDISLKKSK</sequence>
<reference evidence="2 3" key="2">
    <citation type="submission" date="2024-07" db="EMBL/GenBank/DDBJ databases">
        <authorList>
            <person name="Akdeniz Z."/>
        </authorList>
    </citation>
    <scope>NUCLEOTIDE SEQUENCE [LARGE SCALE GENOMIC DNA]</scope>
</reference>
<dbReference type="AlphaFoldDB" id="A0AA86PEC1"/>
<evidence type="ECO:0000313" key="3">
    <source>
        <dbReference type="Proteomes" id="UP001642409"/>
    </source>
</evidence>
<proteinExistence type="predicted"/>
<dbReference type="EMBL" id="CAXDID020000151">
    <property type="protein sequence ID" value="CAL6041680.1"/>
    <property type="molecule type" value="Genomic_DNA"/>
</dbReference>